<dbReference type="EMBL" id="JABEPQ010000002">
    <property type="protein sequence ID" value="NNM46790.1"/>
    <property type="molecule type" value="Genomic_DNA"/>
</dbReference>
<sequence length="137" mass="14858">MPGKGQAAGRIIKWGVKYGPHVVVLAQQAKEPAMKAAQSALDRQKAKRRAIEHATTVRDGSVLKTFDPTNPHGEPVWVVFSGDDPIAAHPATTTPIAQLIANSDLAMRTRPSDLPSPADRLRQLPKNLPRRPGQPRP</sequence>
<dbReference type="AlphaFoldDB" id="A0A849HA97"/>
<proteinExistence type="predicted"/>
<feature type="region of interest" description="Disordered" evidence="1">
    <location>
        <begin position="108"/>
        <end position="137"/>
    </location>
</feature>
<dbReference type="RefSeq" id="WP_171243850.1">
    <property type="nucleotide sequence ID" value="NZ_JABEPQ010000002.1"/>
</dbReference>
<reference evidence="2 3" key="1">
    <citation type="submission" date="2020-04" db="EMBL/GenBank/DDBJ databases">
        <title>Knoellia sp. isolate from air conditioner.</title>
        <authorList>
            <person name="Chea S."/>
            <person name="Kim D.-U."/>
        </authorList>
    </citation>
    <scope>NUCLEOTIDE SEQUENCE [LARGE SCALE GENOMIC DNA]</scope>
    <source>
        <strain evidence="2 3">DB2414S</strain>
    </source>
</reference>
<accession>A0A849HA97</accession>
<evidence type="ECO:0000313" key="3">
    <source>
        <dbReference type="Proteomes" id="UP000588586"/>
    </source>
</evidence>
<evidence type="ECO:0000256" key="1">
    <source>
        <dbReference type="SAM" id="MobiDB-lite"/>
    </source>
</evidence>
<comment type="caution">
    <text evidence="2">The sequence shown here is derived from an EMBL/GenBank/DDBJ whole genome shotgun (WGS) entry which is preliminary data.</text>
</comment>
<keyword evidence="3" id="KW-1185">Reference proteome</keyword>
<evidence type="ECO:0000313" key="2">
    <source>
        <dbReference type="EMBL" id="NNM46790.1"/>
    </source>
</evidence>
<protein>
    <submittedName>
        <fullName evidence="2">Uncharacterized protein</fullName>
    </submittedName>
</protein>
<dbReference type="Proteomes" id="UP000588586">
    <property type="component" value="Unassembled WGS sequence"/>
</dbReference>
<organism evidence="2 3">
    <name type="scientific">Knoellia koreensis</name>
    <dbReference type="NCBI Taxonomy" id="2730921"/>
    <lineage>
        <taxon>Bacteria</taxon>
        <taxon>Bacillati</taxon>
        <taxon>Actinomycetota</taxon>
        <taxon>Actinomycetes</taxon>
        <taxon>Micrococcales</taxon>
        <taxon>Intrasporangiaceae</taxon>
        <taxon>Knoellia</taxon>
    </lineage>
</organism>
<gene>
    <name evidence="2" type="ORF">HJG52_12325</name>
</gene>
<name>A0A849HA97_9MICO</name>